<evidence type="ECO:0000256" key="1">
    <source>
        <dbReference type="ARBA" id="ARBA00022722"/>
    </source>
</evidence>
<keyword evidence="2" id="KW-0255">Endonuclease</keyword>
<keyword evidence="1" id="KW-0540">Nuclease</keyword>
<reference evidence="4 5" key="1">
    <citation type="journal article" date="2019" name="Nat. Med.">
        <title>A library of human gut bacterial isolates paired with longitudinal multiomics data enables mechanistic microbiome research.</title>
        <authorList>
            <person name="Poyet M."/>
            <person name="Groussin M."/>
            <person name="Gibbons S.M."/>
            <person name="Avila-Pacheco J."/>
            <person name="Jiang X."/>
            <person name="Kearney S.M."/>
            <person name="Perrotta A.R."/>
            <person name="Berdy B."/>
            <person name="Zhao S."/>
            <person name="Lieberman T.D."/>
            <person name="Swanson P.K."/>
            <person name="Smith M."/>
            <person name="Roesemann S."/>
            <person name="Alexander J.E."/>
            <person name="Rich S.A."/>
            <person name="Livny J."/>
            <person name="Vlamakis H."/>
            <person name="Clish C."/>
            <person name="Bullock K."/>
            <person name="Deik A."/>
            <person name="Scott J."/>
            <person name="Pierce K.A."/>
            <person name="Xavier R.J."/>
            <person name="Alm E.J."/>
        </authorList>
    </citation>
    <scope>NUCLEOTIDE SEQUENCE [LARGE SCALE GENOMIC DNA]</scope>
    <source>
        <strain evidence="4 5">BIOML-A2</strain>
    </source>
</reference>
<dbReference type="RefSeq" id="WP_149879575.1">
    <property type="nucleotide sequence ID" value="NZ_DBFMZO010000061.1"/>
</dbReference>
<evidence type="ECO:0000256" key="2">
    <source>
        <dbReference type="ARBA" id="ARBA00022759"/>
    </source>
</evidence>
<dbReference type="EMBL" id="WNCL01000012">
    <property type="protein sequence ID" value="MTU43050.1"/>
    <property type="molecule type" value="Genomic_DNA"/>
</dbReference>
<dbReference type="PROSITE" id="PS50830">
    <property type="entry name" value="TNASE_3"/>
    <property type="match status" value="1"/>
</dbReference>
<accession>A0A6I3S9U3</accession>
<dbReference type="SUPFAM" id="SSF50199">
    <property type="entry name" value="Staphylococcal nuclease"/>
    <property type="match status" value="1"/>
</dbReference>
<dbReference type="Pfam" id="PF00565">
    <property type="entry name" value="SNase"/>
    <property type="match status" value="1"/>
</dbReference>
<evidence type="ECO:0000256" key="3">
    <source>
        <dbReference type="ARBA" id="ARBA00022801"/>
    </source>
</evidence>
<evidence type="ECO:0000313" key="5">
    <source>
        <dbReference type="Proteomes" id="UP000462362"/>
    </source>
</evidence>
<organism evidence="4 5">
    <name type="scientific">Parasutterella excrementihominis</name>
    <dbReference type="NCBI Taxonomy" id="487175"/>
    <lineage>
        <taxon>Bacteria</taxon>
        <taxon>Pseudomonadati</taxon>
        <taxon>Pseudomonadota</taxon>
        <taxon>Betaproteobacteria</taxon>
        <taxon>Burkholderiales</taxon>
        <taxon>Sutterellaceae</taxon>
        <taxon>Parasutterella</taxon>
    </lineage>
</organism>
<evidence type="ECO:0000313" key="4">
    <source>
        <dbReference type="EMBL" id="MTU43050.1"/>
    </source>
</evidence>
<dbReference type="PANTHER" id="PTHR12302">
    <property type="entry name" value="EBNA2 BINDING PROTEIN P100"/>
    <property type="match status" value="1"/>
</dbReference>
<dbReference type="Gene3D" id="2.40.50.90">
    <property type="match status" value="1"/>
</dbReference>
<dbReference type="Proteomes" id="UP000462362">
    <property type="component" value="Unassembled WGS sequence"/>
</dbReference>
<gene>
    <name evidence="4" type="ORF">GMD42_05330</name>
</gene>
<keyword evidence="3" id="KW-0378">Hydrolase</keyword>
<name>A0A6I3S9U3_9BURK</name>
<dbReference type="GO" id="GO:0004519">
    <property type="term" value="F:endonuclease activity"/>
    <property type="evidence" value="ECO:0007669"/>
    <property type="project" value="UniProtKB-KW"/>
</dbReference>
<sequence length="190" mass="21961">MEETLFVFILAALIFAGAVILKSWLRSAPKKDFFGIVIKVFDGDTVLVQSGFAQDKVRLAGEDAPEHDQRSGLESQRFLMNLILGKRVFVKVIDTDGYGRTVGLVYFGKDYRRDASFEVISAGWAWAYWQYLHKLPYGYKKRYAAAHYSAKNAKIGLWRDSEALEPWNYRRQNKSLLKRFFSWLARILFG</sequence>
<dbReference type="InterPro" id="IPR035437">
    <property type="entry name" value="SNase_OB-fold_sf"/>
</dbReference>
<dbReference type="GO" id="GO:0016787">
    <property type="term" value="F:hydrolase activity"/>
    <property type="evidence" value="ECO:0007669"/>
    <property type="project" value="UniProtKB-KW"/>
</dbReference>
<comment type="caution">
    <text evidence="4">The sequence shown here is derived from an EMBL/GenBank/DDBJ whole genome shotgun (WGS) entry which is preliminary data.</text>
</comment>
<dbReference type="SMART" id="SM00318">
    <property type="entry name" value="SNc"/>
    <property type="match status" value="1"/>
</dbReference>
<dbReference type="PANTHER" id="PTHR12302:SF3">
    <property type="entry name" value="SERINE_THREONINE-PROTEIN KINASE 31"/>
    <property type="match status" value="1"/>
</dbReference>
<protein>
    <submittedName>
        <fullName evidence="4">Nuclease</fullName>
    </submittedName>
</protein>
<proteinExistence type="predicted"/>
<dbReference type="InterPro" id="IPR016071">
    <property type="entry name" value="Staphylococal_nuclease_OB-fold"/>
</dbReference>
<dbReference type="AlphaFoldDB" id="A0A6I3S9U3"/>